<evidence type="ECO:0000256" key="1">
    <source>
        <dbReference type="ARBA" id="ARBA00000085"/>
    </source>
</evidence>
<dbReference type="EMBL" id="JADAMT010000103">
    <property type="protein sequence ID" value="MBE2130038.1"/>
    <property type="molecule type" value="Genomic_DNA"/>
</dbReference>
<name>A0ABR9NEF9_9STAP</name>
<gene>
    <name evidence="3" type="ORF">ILQ21_13595</name>
</gene>
<dbReference type="EC" id="2.7.13.3" evidence="2"/>
<dbReference type="Proteomes" id="UP000596960">
    <property type="component" value="Unassembled WGS sequence"/>
</dbReference>
<dbReference type="InterPro" id="IPR050640">
    <property type="entry name" value="Bact_2-comp_sensor_kinase"/>
</dbReference>
<accession>A0ABR9NEF9</accession>
<evidence type="ECO:0000313" key="3">
    <source>
        <dbReference type="EMBL" id="MBE2130038.1"/>
    </source>
</evidence>
<protein>
    <recommendedName>
        <fullName evidence="2">histidine kinase</fullName>
        <ecNumber evidence="2">2.7.13.3</ecNumber>
    </recommendedName>
</protein>
<dbReference type="PANTHER" id="PTHR34220:SF7">
    <property type="entry name" value="SENSOR HISTIDINE KINASE YPDA"/>
    <property type="match status" value="1"/>
</dbReference>
<organism evidence="3 4">
    <name type="scientific">Staphylococcus schweitzeri</name>
    <dbReference type="NCBI Taxonomy" id="1654388"/>
    <lineage>
        <taxon>Bacteria</taxon>
        <taxon>Bacillati</taxon>
        <taxon>Bacillota</taxon>
        <taxon>Bacilli</taxon>
        <taxon>Bacillales</taxon>
        <taxon>Staphylococcaceae</taxon>
        <taxon>Staphylococcus</taxon>
    </lineage>
</organism>
<evidence type="ECO:0000256" key="2">
    <source>
        <dbReference type="ARBA" id="ARBA00012438"/>
    </source>
</evidence>
<keyword evidence="4" id="KW-1185">Reference proteome</keyword>
<comment type="catalytic activity">
    <reaction evidence="1">
        <text>ATP + protein L-histidine = ADP + protein N-phospho-L-histidine.</text>
        <dbReference type="EC" id="2.7.13.3"/>
    </reaction>
</comment>
<reference evidence="3 4" key="1">
    <citation type="submission" date="2020-10" db="EMBL/GenBank/DDBJ databases">
        <title>Phenotypic and genomic profiling of Staphylococcus argenteus in Canada and the United States and recommendations for clinical result reporting.</title>
        <authorList>
            <person name="Eshaghi A."/>
            <person name="Bommersbach C."/>
            <person name="Zitterman S."/>
            <person name="Burnham C.-A.D."/>
            <person name="Patel R."/>
            <person name="Schuetz A.N."/>
            <person name="Patel S.N."/>
            <person name="Kus J.V."/>
        </authorList>
    </citation>
    <scope>NUCLEOTIDE SEQUENCE [LARGE SCALE GENOMIC DNA]</scope>
    <source>
        <strain evidence="3 4">DSM 28300</strain>
    </source>
</reference>
<sequence>GAGSDHHIPTNEILTSLSKDVLKSGKLKEVHTKEEIGCSHPNGPLRAAIVIPLEMHGSIVGTLKMYFTNPNDLTFVERQLAEGLANIFSSQIELGEAETQSKLLKDAEIKSLQAQVS</sequence>
<keyword evidence="3" id="KW-0418">Kinase</keyword>
<evidence type="ECO:0000313" key="4">
    <source>
        <dbReference type="Proteomes" id="UP000596960"/>
    </source>
</evidence>
<dbReference type="PANTHER" id="PTHR34220">
    <property type="entry name" value="SENSOR HISTIDINE KINASE YPDA"/>
    <property type="match status" value="1"/>
</dbReference>
<dbReference type="InterPro" id="IPR029016">
    <property type="entry name" value="GAF-like_dom_sf"/>
</dbReference>
<keyword evidence="3" id="KW-0808">Transferase</keyword>
<feature type="non-terminal residue" evidence="3">
    <location>
        <position position="1"/>
    </location>
</feature>
<feature type="non-terminal residue" evidence="3">
    <location>
        <position position="117"/>
    </location>
</feature>
<comment type="caution">
    <text evidence="3">The sequence shown here is derived from an EMBL/GenBank/DDBJ whole genome shotgun (WGS) entry which is preliminary data.</text>
</comment>
<proteinExistence type="predicted"/>
<dbReference type="GO" id="GO:0016301">
    <property type="term" value="F:kinase activity"/>
    <property type="evidence" value="ECO:0007669"/>
    <property type="project" value="UniProtKB-KW"/>
</dbReference>
<dbReference type="SUPFAM" id="SSF55781">
    <property type="entry name" value="GAF domain-like"/>
    <property type="match status" value="1"/>
</dbReference>
<dbReference type="Gene3D" id="3.30.450.40">
    <property type="match status" value="1"/>
</dbReference>